<dbReference type="InterPro" id="IPR036505">
    <property type="entry name" value="Amidase/PGRP_sf"/>
</dbReference>
<dbReference type="SMART" id="SM00701">
    <property type="entry name" value="PGRP"/>
    <property type="match status" value="1"/>
</dbReference>
<sequence>MAASFPAQNSDRCYSSGGNTLRIVWRTGWNAAAHNVTPVILTKPSECILADGESYTISDSNYVRKMQTDQEFQNREFGSLLHNFHIGNNGRVYEALGWDSYNDIRGGGLKCLRIAFIKTTRDDPPSPEAIAAFKNLVKAAICLGKLTGHYKLIPFYLIDDRFVLGESSFERNQMRKWKNYNANPDLGEKPIFGKHSVVFREEWSSNKRLEKWQNFTGPIKYVVLGNYYYRCFRNCLDEIRLREREIGKSGEDVHIHFYVGDDGLTYEVFGWDHAWGDYWTSRNAVSIDFFGKFHSYTPSDGAMRALYRLLRLGVIWGKLSPDYQIASYRKVSDSQDYVGNALEEAIRKMPRYTDNFS</sequence>
<comment type="caution">
    <text evidence="5">The sequence shown here is derived from an EMBL/GenBank/DDBJ whole genome shotgun (WGS) entry which is preliminary data.</text>
</comment>
<organism evidence="5 6">
    <name type="scientific">Ladona fulva</name>
    <name type="common">Scarce chaser dragonfly</name>
    <name type="synonym">Libellula fulva</name>
    <dbReference type="NCBI Taxonomy" id="123851"/>
    <lineage>
        <taxon>Eukaryota</taxon>
        <taxon>Metazoa</taxon>
        <taxon>Ecdysozoa</taxon>
        <taxon>Arthropoda</taxon>
        <taxon>Hexapoda</taxon>
        <taxon>Insecta</taxon>
        <taxon>Pterygota</taxon>
        <taxon>Palaeoptera</taxon>
        <taxon>Odonata</taxon>
        <taxon>Epiprocta</taxon>
        <taxon>Anisoptera</taxon>
        <taxon>Libelluloidea</taxon>
        <taxon>Libellulidae</taxon>
        <taxon>Ladona</taxon>
    </lineage>
</organism>
<evidence type="ECO:0000259" key="4">
    <source>
        <dbReference type="SMART" id="SM00701"/>
    </source>
</evidence>
<dbReference type="PANTHER" id="PTHR11022:SF76">
    <property type="entry name" value="PEPTIDOGLYCAN-RECOGNITION PROTEIN LA"/>
    <property type="match status" value="1"/>
</dbReference>
<dbReference type="OrthoDB" id="10001926at2759"/>
<dbReference type="AlphaFoldDB" id="A0A8K0JSR5"/>
<keyword evidence="6" id="KW-1185">Reference proteome</keyword>
<evidence type="ECO:0000313" key="5">
    <source>
        <dbReference type="EMBL" id="KAG8222001.1"/>
    </source>
</evidence>
<comment type="similarity">
    <text evidence="1">Belongs to the N-acetylmuramoyl-L-alanine amidase 2 family.</text>
</comment>
<proteinExistence type="inferred from homology"/>
<keyword evidence="3" id="KW-0391">Immunity</keyword>
<dbReference type="GO" id="GO:0008745">
    <property type="term" value="F:N-acetylmuramoyl-L-alanine amidase activity"/>
    <property type="evidence" value="ECO:0007669"/>
    <property type="project" value="InterPro"/>
</dbReference>
<evidence type="ECO:0000256" key="1">
    <source>
        <dbReference type="ARBA" id="ARBA00007553"/>
    </source>
</evidence>
<dbReference type="CDD" id="cd06583">
    <property type="entry name" value="PGRP"/>
    <property type="match status" value="1"/>
</dbReference>
<dbReference type="InterPro" id="IPR006619">
    <property type="entry name" value="PGRP_domain_met/bac"/>
</dbReference>
<keyword evidence="2" id="KW-0399">Innate immunity</keyword>
<reference evidence="5" key="1">
    <citation type="submission" date="2013-04" db="EMBL/GenBank/DDBJ databases">
        <authorList>
            <person name="Qu J."/>
            <person name="Murali S.C."/>
            <person name="Bandaranaike D."/>
            <person name="Bellair M."/>
            <person name="Blankenburg K."/>
            <person name="Chao H."/>
            <person name="Dinh H."/>
            <person name="Doddapaneni H."/>
            <person name="Downs B."/>
            <person name="Dugan-Rocha S."/>
            <person name="Elkadiri S."/>
            <person name="Gnanaolivu R.D."/>
            <person name="Hernandez B."/>
            <person name="Javaid M."/>
            <person name="Jayaseelan J.C."/>
            <person name="Lee S."/>
            <person name="Li M."/>
            <person name="Ming W."/>
            <person name="Munidasa M."/>
            <person name="Muniz J."/>
            <person name="Nguyen L."/>
            <person name="Ongeri F."/>
            <person name="Osuji N."/>
            <person name="Pu L.-L."/>
            <person name="Puazo M."/>
            <person name="Qu C."/>
            <person name="Quiroz J."/>
            <person name="Raj R."/>
            <person name="Weissenberger G."/>
            <person name="Xin Y."/>
            <person name="Zou X."/>
            <person name="Han Y."/>
            <person name="Richards S."/>
            <person name="Worley K."/>
            <person name="Muzny D."/>
            <person name="Gibbs R."/>
        </authorList>
    </citation>
    <scope>NUCLEOTIDE SEQUENCE</scope>
    <source>
        <strain evidence="5">Sampled in the wild</strain>
    </source>
</reference>
<dbReference type="Pfam" id="PF01510">
    <property type="entry name" value="Amidase_2"/>
    <property type="match status" value="1"/>
</dbReference>
<dbReference type="EMBL" id="KZ308119">
    <property type="protein sequence ID" value="KAG8222001.1"/>
    <property type="molecule type" value="Genomic_DNA"/>
</dbReference>
<dbReference type="GO" id="GO:0008270">
    <property type="term" value="F:zinc ion binding"/>
    <property type="evidence" value="ECO:0007669"/>
    <property type="project" value="InterPro"/>
</dbReference>
<evidence type="ECO:0000256" key="2">
    <source>
        <dbReference type="ARBA" id="ARBA00022588"/>
    </source>
</evidence>
<protein>
    <recommendedName>
        <fullName evidence="4">Peptidoglycan recognition protein family domain-containing protein</fullName>
    </recommendedName>
</protein>
<dbReference type="SUPFAM" id="SSF55846">
    <property type="entry name" value="N-acetylmuramoyl-L-alanine amidase-like"/>
    <property type="match status" value="2"/>
</dbReference>
<dbReference type="GO" id="GO:0009253">
    <property type="term" value="P:peptidoglycan catabolic process"/>
    <property type="evidence" value="ECO:0007669"/>
    <property type="project" value="InterPro"/>
</dbReference>
<reference evidence="5" key="2">
    <citation type="submission" date="2017-10" db="EMBL/GenBank/DDBJ databases">
        <title>Ladona fulva Genome sequencing and assembly.</title>
        <authorList>
            <person name="Murali S."/>
            <person name="Richards S."/>
            <person name="Bandaranaike D."/>
            <person name="Bellair M."/>
            <person name="Blankenburg K."/>
            <person name="Chao H."/>
            <person name="Dinh H."/>
            <person name="Doddapaneni H."/>
            <person name="Dugan-Rocha S."/>
            <person name="Elkadiri S."/>
            <person name="Gnanaolivu R."/>
            <person name="Hernandez B."/>
            <person name="Skinner E."/>
            <person name="Javaid M."/>
            <person name="Lee S."/>
            <person name="Li M."/>
            <person name="Ming W."/>
            <person name="Munidasa M."/>
            <person name="Muniz J."/>
            <person name="Nguyen L."/>
            <person name="Hughes D."/>
            <person name="Osuji N."/>
            <person name="Pu L.-L."/>
            <person name="Puazo M."/>
            <person name="Qu C."/>
            <person name="Quiroz J."/>
            <person name="Raj R."/>
            <person name="Weissenberger G."/>
            <person name="Xin Y."/>
            <person name="Zou X."/>
            <person name="Han Y."/>
            <person name="Worley K."/>
            <person name="Muzny D."/>
            <person name="Gibbs R."/>
        </authorList>
    </citation>
    <scope>NUCLEOTIDE SEQUENCE</scope>
    <source>
        <strain evidence="5">Sampled in the wild</strain>
    </source>
</reference>
<dbReference type="InterPro" id="IPR015510">
    <property type="entry name" value="PGRP"/>
</dbReference>
<dbReference type="Proteomes" id="UP000792457">
    <property type="component" value="Unassembled WGS sequence"/>
</dbReference>
<dbReference type="PANTHER" id="PTHR11022">
    <property type="entry name" value="PEPTIDOGLYCAN RECOGNITION PROTEIN"/>
    <property type="match status" value="1"/>
</dbReference>
<dbReference type="InterPro" id="IPR002502">
    <property type="entry name" value="Amidase_domain"/>
</dbReference>
<dbReference type="Gene3D" id="3.40.80.10">
    <property type="entry name" value="Peptidoglycan recognition protein-like"/>
    <property type="match status" value="2"/>
</dbReference>
<evidence type="ECO:0000313" key="6">
    <source>
        <dbReference type="Proteomes" id="UP000792457"/>
    </source>
</evidence>
<feature type="domain" description="Peptidoglycan recognition protein family" evidence="4">
    <location>
        <begin position="195"/>
        <end position="332"/>
    </location>
</feature>
<name>A0A8K0JSR5_LADFU</name>
<gene>
    <name evidence="5" type="ORF">J437_LFUL003381</name>
</gene>
<evidence type="ECO:0000256" key="3">
    <source>
        <dbReference type="ARBA" id="ARBA00022859"/>
    </source>
</evidence>
<dbReference type="GO" id="GO:0045087">
    <property type="term" value="P:innate immune response"/>
    <property type="evidence" value="ECO:0007669"/>
    <property type="project" value="UniProtKB-KW"/>
</dbReference>
<accession>A0A8K0JSR5</accession>